<reference evidence="2 3" key="1">
    <citation type="submission" date="2017-09" db="EMBL/GenBank/DDBJ databases">
        <authorList>
            <person name="Ehlers B."/>
            <person name="Leendertz F.H."/>
        </authorList>
    </citation>
    <scope>NUCLEOTIDE SEQUENCE [LARGE SCALE GENOMIC DNA]</scope>
    <source>
        <strain evidence="2 3">CGMCC 4.6857</strain>
    </source>
</reference>
<evidence type="ECO:0000313" key="3">
    <source>
        <dbReference type="Proteomes" id="UP000219612"/>
    </source>
</evidence>
<feature type="region of interest" description="Disordered" evidence="1">
    <location>
        <begin position="1"/>
        <end position="38"/>
    </location>
</feature>
<evidence type="ECO:0000256" key="1">
    <source>
        <dbReference type="SAM" id="MobiDB-lite"/>
    </source>
</evidence>
<dbReference type="AlphaFoldDB" id="A0A285J7F1"/>
<dbReference type="EMBL" id="OBDY01000017">
    <property type="protein sequence ID" value="SNY56158.1"/>
    <property type="molecule type" value="Genomic_DNA"/>
</dbReference>
<evidence type="ECO:0000313" key="2">
    <source>
        <dbReference type="EMBL" id="SNY56158.1"/>
    </source>
</evidence>
<gene>
    <name evidence="2" type="ORF">SAMN05421748_11776</name>
</gene>
<organism evidence="2 3">
    <name type="scientific">Paractinoplanes atraurantiacus</name>
    <dbReference type="NCBI Taxonomy" id="1036182"/>
    <lineage>
        <taxon>Bacteria</taxon>
        <taxon>Bacillati</taxon>
        <taxon>Actinomycetota</taxon>
        <taxon>Actinomycetes</taxon>
        <taxon>Micromonosporales</taxon>
        <taxon>Micromonosporaceae</taxon>
        <taxon>Paractinoplanes</taxon>
    </lineage>
</organism>
<keyword evidence="3" id="KW-1185">Reference proteome</keyword>
<protein>
    <submittedName>
        <fullName evidence="2">Uncharacterized protein</fullName>
    </submittedName>
</protein>
<accession>A0A285J7F1</accession>
<dbReference type="Proteomes" id="UP000219612">
    <property type="component" value="Unassembled WGS sequence"/>
</dbReference>
<sequence>MAAPDRRNRRRRGIDRRLRPAQAGKPRPRTAGLTGSPRLTGFTRFLDDPRFADLYRHPRFTDRPGLGERIRIAHLATGNPINRHLARSFHLIVQARVDPYRVPWKGTRHARRKTDGWSYFALKGRTK</sequence>
<name>A0A285J7F1_9ACTN</name>
<proteinExistence type="predicted"/>